<keyword evidence="2" id="KW-0812">Transmembrane</keyword>
<protein>
    <submittedName>
        <fullName evidence="5">Tetratricopeptide repeat-containing protein</fullName>
    </submittedName>
</protein>
<dbReference type="PANTHER" id="PTHR34220:SF7">
    <property type="entry name" value="SENSOR HISTIDINE KINASE YPDA"/>
    <property type="match status" value="1"/>
</dbReference>
<dbReference type="SMART" id="SM00028">
    <property type="entry name" value="TPR"/>
    <property type="match status" value="5"/>
</dbReference>
<sequence length="655" mass="75448">MTFFRFFIICISILFLGSSSVVSQEALDKELNKPITLQKESLHKLLRRGDSLFKAKDITNAKKEYDNAFNLIQNSSNIDSVKTVVYKIERFFTDSTREYLRAMNVLNFLSEYCADQGDKKCLMYVKNRLGLLHNRIGEYIKAMEYYGDALDLAAKDNNFDYQWEILLNRGVLFLDIGDQDQAKIDFKKALTHIDSEDTKKRKGATYLNLSASFNDKQADSILYYSRLASVGCEKNSLSTRHCIMVYNNIAWSYYLKKMPKEALEVIRTNIEWDNDNLTYKDGDDLYPGLMHTMGAIQYELGDYDKALEYFLISKNNFEKKNDISDLITVKEDLSRLYETRGDLKASVKALRDIRVLESRQLKVKVSKELAKSESKNLLLAKEEVISGLEEKNLKIEKEVSKTKWQSYFLGLLLVVTVSVLVYRGYINRIKYYKINEKLTHTRLTSLRSSMNPHFLFNSFNTLQNYILKNDNIKANEYMTELSGLIRNVLNSSDSVYISFKKELEIIRSYVNLQKGRFQEEFEASFDVDPVLLASNPRIPSMILQPFIENAIIHGFSHSSIKGQLNITLHKEQDMVICKVVDNGIGREASEQLKKKATDVSHLSIATENTNERLDILNKIVKGQSNIVINDLYDTNHKSLGTEVIITLPIVKEIKK</sequence>
<dbReference type="InterPro" id="IPR010559">
    <property type="entry name" value="Sig_transdc_His_kin_internal"/>
</dbReference>
<gene>
    <name evidence="5" type="ORF">SAMN04487910_0980</name>
</gene>
<dbReference type="GO" id="GO:0000155">
    <property type="term" value="F:phosphorelay sensor kinase activity"/>
    <property type="evidence" value="ECO:0007669"/>
    <property type="project" value="InterPro"/>
</dbReference>
<keyword evidence="3" id="KW-0732">Signal</keyword>
<dbReference type="EMBL" id="FOAB01000002">
    <property type="protein sequence ID" value="SEK73569.1"/>
    <property type="molecule type" value="Genomic_DNA"/>
</dbReference>
<dbReference type="InterPro" id="IPR036890">
    <property type="entry name" value="HATPase_C_sf"/>
</dbReference>
<evidence type="ECO:0000256" key="3">
    <source>
        <dbReference type="SAM" id="SignalP"/>
    </source>
</evidence>
<dbReference type="Pfam" id="PF13181">
    <property type="entry name" value="TPR_8"/>
    <property type="match status" value="2"/>
</dbReference>
<dbReference type="Gene3D" id="1.25.40.10">
    <property type="entry name" value="Tetratricopeptide repeat domain"/>
    <property type="match status" value="2"/>
</dbReference>
<dbReference type="InterPro" id="IPR050640">
    <property type="entry name" value="Bact_2-comp_sensor_kinase"/>
</dbReference>
<keyword evidence="1" id="KW-0802">TPR repeat</keyword>
<evidence type="ECO:0000259" key="4">
    <source>
        <dbReference type="Pfam" id="PF06580"/>
    </source>
</evidence>
<feature type="transmembrane region" description="Helical" evidence="2">
    <location>
        <begin position="404"/>
        <end position="425"/>
    </location>
</feature>
<feature type="domain" description="Signal transduction histidine kinase internal region" evidence="4">
    <location>
        <begin position="442"/>
        <end position="521"/>
    </location>
</feature>
<evidence type="ECO:0000313" key="6">
    <source>
        <dbReference type="Proteomes" id="UP000198521"/>
    </source>
</evidence>
<dbReference type="Gene3D" id="3.30.565.10">
    <property type="entry name" value="Histidine kinase-like ATPase, C-terminal domain"/>
    <property type="match status" value="1"/>
</dbReference>
<keyword evidence="2" id="KW-0472">Membrane</keyword>
<dbReference type="InterPro" id="IPR019734">
    <property type="entry name" value="TPR_rpt"/>
</dbReference>
<dbReference type="OrthoDB" id="6190788at2"/>
<dbReference type="Proteomes" id="UP000198521">
    <property type="component" value="Unassembled WGS sequence"/>
</dbReference>
<dbReference type="GO" id="GO:0016020">
    <property type="term" value="C:membrane"/>
    <property type="evidence" value="ECO:0007669"/>
    <property type="project" value="InterPro"/>
</dbReference>
<reference evidence="5 6" key="1">
    <citation type="submission" date="2016-10" db="EMBL/GenBank/DDBJ databases">
        <authorList>
            <person name="de Groot N.N."/>
        </authorList>
    </citation>
    <scope>NUCLEOTIDE SEQUENCE [LARGE SCALE GENOMIC DNA]</scope>
    <source>
        <strain evidence="5 6">DSM 25232</strain>
    </source>
</reference>
<dbReference type="SUPFAM" id="SSF55874">
    <property type="entry name" value="ATPase domain of HSP90 chaperone/DNA topoisomerase II/histidine kinase"/>
    <property type="match status" value="1"/>
</dbReference>
<proteinExistence type="predicted"/>
<dbReference type="Pfam" id="PF06580">
    <property type="entry name" value="His_kinase"/>
    <property type="match status" value="1"/>
</dbReference>
<feature type="signal peptide" evidence="3">
    <location>
        <begin position="1"/>
        <end position="23"/>
    </location>
</feature>
<name>A0A1H7JG24_AQUAM</name>
<organism evidence="5 6">
    <name type="scientific">Aquimarina amphilecti</name>
    <dbReference type="NCBI Taxonomy" id="1038014"/>
    <lineage>
        <taxon>Bacteria</taxon>
        <taxon>Pseudomonadati</taxon>
        <taxon>Bacteroidota</taxon>
        <taxon>Flavobacteriia</taxon>
        <taxon>Flavobacteriales</taxon>
        <taxon>Flavobacteriaceae</taxon>
        <taxon>Aquimarina</taxon>
    </lineage>
</organism>
<keyword evidence="6" id="KW-1185">Reference proteome</keyword>
<accession>A0A1H7JG24</accession>
<feature type="chain" id="PRO_5011788901" evidence="3">
    <location>
        <begin position="24"/>
        <end position="655"/>
    </location>
</feature>
<dbReference type="InterPro" id="IPR011990">
    <property type="entry name" value="TPR-like_helical_dom_sf"/>
</dbReference>
<keyword evidence="2" id="KW-1133">Transmembrane helix</keyword>
<feature type="repeat" description="TPR" evidence="1">
    <location>
        <begin position="123"/>
        <end position="156"/>
    </location>
</feature>
<dbReference type="SUPFAM" id="SSF48452">
    <property type="entry name" value="TPR-like"/>
    <property type="match status" value="2"/>
</dbReference>
<dbReference type="PROSITE" id="PS50005">
    <property type="entry name" value="TPR"/>
    <property type="match status" value="1"/>
</dbReference>
<evidence type="ECO:0000256" key="1">
    <source>
        <dbReference type="PROSITE-ProRule" id="PRU00339"/>
    </source>
</evidence>
<dbReference type="STRING" id="1038014.SAMN04487910_0980"/>
<dbReference type="PANTHER" id="PTHR34220">
    <property type="entry name" value="SENSOR HISTIDINE KINASE YPDA"/>
    <property type="match status" value="1"/>
</dbReference>
<dbReference type="AlphaFoldDB" id="A0A1H7JG24"/>
<evidence type="ECO:0000313" key="5">
    <source>
        <dbReference type="EMBL" id="SEK73569.1"/>
    </source>
</evidence>
<evidence type="ECO:0000256" key="2">
    <source>
        <dbReference type="SAM" id="Phobius"/>
    </source>
</evidence>